<protein>
    <recommendedName>
        <fullName evidence="3">PD-(D/E)XK nuclease superfamily protein</fullName>
    </recommendedName>
</protein>
<dbReference type="InterPro" id="IPR029470">
    <property type="entry name" value="PDDEXK_4"/>
</dbReference>
<organism evidence="1 2">
    <name type="scientific">Bacteroides thetaiotaomicron</name>
    <dbReference type="NCBI Taxonomy" id="818"/>
    <lineage>
        <taxon>Bacteria</taxon>
        <taxon>Pseudomonadati</taxon>
        <taxon>Bacteroidota</taxon>
        <taxon>Bacteroidia</taxon>
        <taxon>Bacteroidales</taxon>
        <taxon>Bacteroidaceae</taxon>
        <taxon>Bacteroides</taxon>
    </lineage>
</organism>
<reference evidence="1 2" key="1">
    <citation type="submission" date="2015-09" db="EMBL/GenBank/DDBJ databases">
        <authorList>
            <consortium name="Pathogen Informatics"/>
        </authorList>
    </citation>
    <scope>NUCLEOTIDE SEQUENCE [LARGE SCALE GENOMIC DNA]</scope>
    <source>
        <strain evidence="1 2">2789STDY5834899</strain>
    </source>
</reference>
<sequence>MGDIKSYIQLLRKFSQLPHEKNEITFMEICKYPYSRFEEICSRVLQFYFNPVAEHKLHDLLLHSLLELVQQANSLYDKQQIRIRTEEDADGKRMDLLIETPDFIVCIENKIMAAVYNPLNIYKKNCMYRYGNKKCIFIVLSARRITDINELKYIHQNGFRVITYADFFRVVKLNMGSYLTTCNQKYLTYLLDFIKTIENMTHRIEQNPENEFFFENQEEIKELIIRYQNYQNNILSIQKEQISILKTKIIESTKAEWWVWEGWDLGISFNDKGPRIGIESSYHATKDNPIGEFKIYITTWRKKDWYPYKQQLLEKYPKRYLDEDADGRVYFHVDVIKDNNVDLILNRLTEYYQVVNNLAAEIK</sequence>
<dbReference type="EMBL" id="CZAP01000001">
    <property type="protein sequence ID" value="CUO84287.1"/>
    <property type="molecule type" value="Genomic_DNA"/>
</dbReference>
<proteinExistence type="predicted"/>
<dbReference type="RefSeq" id="WP_055298392.1">
    <property type="nucleotide sequence ID" value="NZ_CAXSTA010000015.1"/>
</dbReference>
<evidence type="ECO:0008006" key="3">
    <source>
        <dbReference type="Google" id="ProtNLM"/>
    </source>
</evidence>
<accession>A0A174IF69</accession>
<dbReference type="Pfam" id="PF14281">
    <property type="entry name" value="PDDEXK_4"/>
    <property type="match status" value="1"/>
</dbReference>
<evidence type="ECO:0000313" key="1">
    <source>
        <dbReference type="EMBL" id="CUO84287.1"/>
    </source>
</evidence>
<evidence type="ECO:0000313" key="2">
    <source>
        <dbReference type="Proteomes" id="UP000095576"/>
    </source>
</evidence>
<gene>
    <name evidence="1" type="ORF">ERS852511_00294</name>
</gene>
<dbReference type="Proteomes" id="UP000095576">
    <property type="component" value="Unassembled WGS sequence"/>
</dbReference>
<name>A0A174IF69_BACT4</name>
<dbReference type="AlphaFoldDB" id="A0A174IF69"/>